<protein>
    <submittedName>
        <fullName evidence="2">Uncharacterized protein</fullName>
    </submittedName>
</protein>
<feature type="region of interest" description="Disordered" evidence="1">
    <location>
        <begin position="153"/>
        <end position="203"/>
    </location>
</feature>
<dbReference type="EMBL" id="CDMZ01002978">
    <property type="protein sequence ID" value="CEM44642.1"/>
    <property type="molecule type" value="Genomic_DNA"/>
</dbReference>
<evidence type="ECO:0000313" key="2">
    <source>
        <dbReference type="EMBL" id="CEM44642.1"/>
    </source>
</evidence>
<sequence>MEWLDVNAYISVFACTCFFFFLDFSPAGNSTLWGPGVDGRTSPLDMLKSKVRINLPKTNRLHLREIFVERLAQEALSAIIFGKVDSVLQTMDRPDLRSGLREAGDPSGVATAVPPTHQTQRTDAEEIVSVLLSFLLPALTQELTWRCTEPERGVRRNSKTRQARCKRRERGEKQSLMQTVEQGKHGRGGRARRGGSSEHNAADGLRDVARAWRGVSPSYNADASDTGLERKDRRLGGVASRVGTNFSLG</sequence>
<proteinExistence type="predicted"/>
<dbReference type="VEuPathDB" id="CryptoDB:Cvel_7237"/>
<organism evidence="2">
    <name type="scientific">Chromera velia CCMP2878</name>
    <dbReference type="NCBI Taxonomy" id="1169474"/>
    <lineage>
        <taxon>Eukaryota</taxon>
        <taxon>Sar</taxon>
        <taxon>Alveolata</taxon>
        <taxon>Colpodellida</taxon>
        <taxon>Chromeraceae</taxon>
        <taxon>Chromera</taxon>
    </lineage>
</organism>
<gene>
    <name evidence="2" type="ORF">Cvel_7237</name>
</gene>
<accession>A0A0G4HKM0</accession>
<reference evidence="2" key="1">
    <citation type="submission" date="2014-11" db="EMBL/GenBank/DDBJ databases">
        <authorList>
            <person name="Otto D Thomas"/>
            <person name="Naeem Raeece"/>
        </authorList>
    </citation>
    <scope>NUCLEOTIDE SEQUENCE</scope>
</reference>
<dbReference type="AlphaFoldDB" id="A0A0G4HKM0"/>
<evidence type="ECO:0000256" key="1">
    <source>
        <dbReference type="SAM" id="MobiDB-lite"/>
    </source>
</evidence>
<name>A0A0G4HKM0_9ALVE</name>
<feature type="compositionally biased region" description="Basic residues" evidence="1">
    <location>
        <begin position="155"/>
        <end position="168"/>
    </location>
</feature>